<evidence type="ECO:0000256" key="3">
    <source>
        <dbReference type="ARBA" id="ARBA00022840"/>
    </source>
</evidence>
<dbReference type="HOGENOM" id="CLU_000604_1_2_1"/>
<dbReference type="InterPro" id="IPR027417">
    <property type="entry name" value="P-loop_NTPase"/>
</dbReference>
<dbReference type="Gene3D" id="3.40.50.300">
    <property type="entry name" value="P-loop containing nucleotide triphosphate hydrolases"/>
    <property type="match status" value="1"/>
</dbReference>
<keyword evidence="3" id="KW-0067">ATP-binding</keyword>
<keyword evidence="2" id="KW-0547">Nucleotide-binding</keyword>
<reference evidence="7" key="2">
    <citation type="submission" date="2012-11" db="EMBL/GenBank/DDBJ databases">
        <authorList>
            <person name="Kuo A."/>
            <person name="Curtis B.A."/>
            <person name="Tanifuji G."/>
            <person name="Burki F."/>
            <person name="Gruber A."/>
            <person name="Irimia M."/>
            <person name="Maruyama S."/>
            <person name="Arias M.C."/>
            <person name="Ball S.G."/>
            <person name="Gile G.H."/>
            <person name="Hirakawa Y."/>
            <person name="Hopkins J.F."/>
            <person name="Rensing S.A."/>
            <person name="Schmutz J."/>
            <person name="Symeonidi A."/>
            <person name="Elias M."/>
            <person name="Eveleigh R.J."/>
            <person name="Herman E.K."/>
            <person name="Klute M.J."/>
            <person name="Nakayama T."/>
            <person name="Obornik M."/>
            <person name="Reyes-Prieto A."/>
            <person name="Armbrust E.V."/>
            <person name="Aves S.J."/>
            <person name="Beiko R.G."/>
            <person name="Coutinho P."/>
            <person name="Dacks J.B."/>
            <person name="Durnford D.G."/>
            <person name="Fast N.M."/>
            <person name="Green B.R."/>
            <person name="Grisdale C."/>
            <person name="Hempe F."/>
            <person name="Henrissat B."/>
            <person name="Hoppner M.P."/>
            <person name="Ishida K.-I."/>
            <person name="Kim E."/>
            <person name="Koreny L."/>
            <person name="Kroth P.G."/>
            <person name="Liu Y."/>
            <person name="Malik S.-B."/>
            <person name="Maier U.G."/>
            <person name="McRose D."/>
            <person name="Mock T."/>
            <person name="Neilson J.A."/>
            <person name="Onodera N.T."/>
            <person name="Poole A.M."/>
            <person name="Pritham E.J."/>
            <person name="Richards T.A."/>
            <person name="Rocap G."/>
            <person name="Roy S.W."/>
            <person name="Sarai C."/>
            <person name="Schaack S."/>
            <person name="Shirato S."/>
            <person name="Slamovits C.H."/>
            <person name="Spencer D.F."/>
            <person name="Suzuki S."/>
            <person name="Worden A.Z."/>
            <person name="Zauner S."/>
            <person name="Barry K."/>
            <person name="Bell C."/>
            <person name="Bharti A.K."/>
            <person name="Crow J.A."/>
            <person name="Grimwood J."/>
            <person name="Kramer R."/>
            <person name="Lindquist E."/>
            <person name="Lucas S."/>
            <person name="Salamov A."/>
            <person name="McFadden G.I."/>
            <person name="Lane C.E."/>
            <person name="Keeling P.J."/>
            <person name="Gray M.W."/>
            <person name="Grigoriev I.V."/>
            <person name="Archibald J.M."/>
        </authorList>
    </citation>
    <scope>NUCLEOTIDE SEQUENCE</scope>
    <source>
        <strain evidence="7">CCMP2712</strain>
    </source>
</reference>
<dbReference type="OMA" id="VTSWCAQ"/>
<dbReference type="InterPro" id="IPR003439">
    <property type="entry name" value="ABC_transporter-like_ATP-bd"/>
</dbReference>
<dbReference type="AlphaFoldDB" id="L1JQ34"/>
<evidence type="ECO:0000313" key="6">
    <source>
        <dbReference type="EnsemblProtists" id="EKX50275"/>
    </source>
</evidence>
<feature type="domain" description="ABC transporter" evidence="4">
    <location>
        <begin position="1"/>
        <end position="217"/>
    </location>
</feature>
<proteinExistence type="predicted"/>
<dbReference type="EnsemblProtists" id="EKX50275">
    <property type="protein sequence ID" value="EKX50275"/>
    <property type="gene ID" value="GUITHDRAFT_50416"/>
</dbReference>
<dbReference type="eggNOG" id="KOG0059">
    <property type="taxonomic scope" value="Eukaryota"/>
</dbReference>
<dbReference type="GO" id="GO:0140359">
    <property type="term" value="F:ABC-type transporter activity"/>
    <property type="evidence" value="ECO:0007669"/>
    <property type="project" value="InterPro"/>
</dbReference>
<evidence type="ECO:0000256" key="1">
    <source>
        <dbReference type="ARBA" id="ARBA00004229"/>
    </source>
</evidence>
<dbReference type="KEGG" id="gtt:GUITHDRAFT_50416"/>
<keyword evidence="7" id="KW-1185">Reference proteome</keyword>
<evidence type="ECO:0000259" key="4">
    <source>
        <dbReference type="PROSITE" id="PS50893"/>
    </source>
</evidence>
<evidence type="ECO:0000313" key="7">
    <source>
        <dbReference type="Proteomes" id="UP000011087"/>
    </source>
</evidence>
<dbReference type="InterPro" id="IPR026082">
    <property type="entry name" value="ABCA"/>
</dbReference>
<feature type="non-terminal residue" evidence="5">
    <location>
        <position position="223"/>
    </location>
</feature>
<dbReference type="GO" id="GO:0005524">
    <property type="term" value="F:ATP binding"/>
    <property type="evidence" value="ECO:0007669"/>
    <property type="project" value="UniProtKB-KW"/>
</dbReference>
<evidence type="ECO:0000256" key="2">
    <source>
        <dbReference type="ARBA" id="ARBA00022741"/>
    </source>
</evidence>
<organism evidence="5">
    <name type="scientific">Guillardia theta (strain CCMP2712)</name>
    <name type="common">Cryptophyte</name>
    <dbReference type="NCBI Taxonomy" id="905079"/>
    <lineage>
        <taxon>Eukaryota</taxon>
        <taxon>Cryptophyceae</taxon>
        <taxon>Pyrenomonadales</taxon>
        <taxon>Geminigeraceae</taxon>
        <taxon>Guillardia</taxon>
    </lineage>
</organism>
<dbReference type="Pfam" id="PF00005">
    <property type="entry name" value="ABC_tran"/>
    <property type="match status" value="1"/>
</dbReference>
<sequence length="223" mass="24451">VESVSLDLYENQTFALLGPNGAGKSTLLNMLTGIVSPSGGMISIFDHVLEDMNSIEKLREILGYCPQEDILLDDLTVKEHLKFFAGLRGLRGALLRKEVARRCEEMDLGSVMQEAVKNLSGGMKRRLSVALALTGDPKFVVLDEPSAGMDAKSRHALWRALAHNKKDRVLIVSTHSMDEADAIADRIGIMVHGVLKACGEPLELKVKYGLGYKLHCVFNDCSE</sequence>
<dbReference type="OrthoDB" id="10255969at2759"/>
<dbReference type="GO" id="GO:0016887">
    <property type="term" value="F:ATP hydrolysis activity"/>
    <property type="evidence" value="ECO:0007669"/>
    <property type="project" value="InterPro"/>
</dbReference>
<dbReference type="PROSITE" id="PS50893">
    <property type="entry name" value="ABC_TRANSPORTER_2"/>
    <property type="match status" value="1"/>
</dbReference>
<dbReference type="CDD" id="cd03263">
    <property type="entry name" value="ABC_subfamily_A"/>
    <property type="match status" value="1"/>
</dbReference>
<dbReference type="GO" id="GO:0016020">
    <property type="term" value="C:membrane"/>
    <property type="evidence" value="ECO:0007669"/>
    <property type="project" value="InterPro"/>
</dbReference>
<dbReference type="SUPFAM" id="SSF52540">
    <property type="entry name" value="P-loop containing nucleoside triphosphate hydrolases"/>
    <property type="match status" value="1"/>
</dbReference>
<dbReference type="GO" id="GO:0005319">
    <property type="term" value="F:lipid transporter activity"/>
    <property type="evidence" value="ECO:0007669"/>
    <property type="project" value="TreeGrafter"/>
</dbReference>
<feature type="non-terminal residue" evidence="5">
    <location>
        <position position="1"/>
    </location>
</feature>
<dbReference type="GeneID" id="17306779"/>
<dbReference type="PANTHER" id="PTHR19229">
    <property type="entry name" value="ATP-BINDING CASSETTE TRANSPORTER SUBFAMILY A ABCA"/>
    <property type="match status" value="1"/>
</dbReference>
<dbReference type="SMART" id="SM00382">
    <property type="entry name" value="AAA"/>
    <property type="match status" value="1"/>
</dbReference>
<dbReference type="GO" id="GO:0009507">
    <property type="term" value="C:chloroplast"/>
    <property type="evidence" value="ECO:0007669"/>
    <property type="project" value="UniProtKB-SubCell"/>
</dbReference>
<comment type="subcellular location">
    <subcellularLocation>
        <location evidence="1">Plastid</location>
        <location evidence="1">Chloroplast</location>
    </subcellularLocation>
</comment>
<dbReference type="Proteomes" id="UP000011087">
    <property type="component" value="Unassembled WGS sequence"/>
</dbReference>
<reference evidence="5 7" key="1">
    <citation type="journal article" date="2012" name="Nature">
        <title>Algal genomes reveal evolutionary mosaicism and the fate of nucleomorphs.</title>
        <authorList>
            <consortium name="DOE Joint Genome Institute"/>
            <person name="Curtis B.A."/>
            <person name="Tanifuji G."/>
            <person name="Burki F."/>
            <person name="Gruber A."/>
            <person name="Irimia M."/>
            <person name="Maruyama S."/>
            <person name="Arias M.C."/>
            <person name="Ball S.G."/>
            <person name="Gile G.H."/>
            <person name="Hirakawa Y."/>
            <person name="Hopkins J.F."/>
            <person name="Kuo A."/>
            <person name="Rensing S.A."/>
            <person name="Schmutz J."/>
            <person name="Symeonidi A."/>
            <person name="Elias M."/>
            <person name="Eveleigh R.J."/>
            <person name="Herman E.K."/>
            <person name="Klute M.J."/>
            <person name="Nakayama T."/>
            <person name="Obornik M."/>
            <person name="Reyes-Prieto A."/>
            <person name="Armbrust E.V."/>
            <person name="Aves S.J."/>
            <person name="Beiko R.G."/>
            <person name="Coutinho P."/>
            <person name="Dacks J.B."/>
            <person name="Durnford D.G."/>
            <person name="Fast N.M."/>
            <person name="Green B.R."/>
            <person name="Grisdale C.J."/>
            <person name="Hempel F."/>
            <person name="Henrissat B."/>
            <person name="Hoppner M.P."/>
            <person name="Ishida K."/>
            <person name="Kim E."/>
            <person name="Koreny L."/>
            <person name="Kroth P.G."/>
            <person name="Liu Y."/>
            <person name="Malik S.B."/>
            <person name="Maier U.G."/>
            <person name="McRose D."/>
            <person name="Mock T."/>
            <person name="Neilson J.A."/>
            <person name="Onodera N.T."/>
            <person name="Poole A.M."/>
            <person name="Pritham E.J."/>
            <person name="Richards T.A."/>
            <person name="Rocap G."/>
            <person name="Roy S.W."/>
            <person name="Sarai C."/>
            <person name="Schaack S."/>
            <person name="Shirato S."/>
            <person name="Slamovits C.H."/>
            <person name="Spencer D.F."/>
            <person name="Suzuki S."/>
            <person name="Worden A.Z."/>
            <person name="Zauner S."/>
            <person name="Barry K."/>
            <person name="Bell C."/>
            <person name="Bharti A.K."/>
            <person name="Crow J.A."/>
            <person name="Grimwood J."/>
            <person name="Kramer R."/>
            <person name="Lindquist E."/>
            <person name="Lucas S."/>
            <person name="Salamov A."/>
            <person name="McFadden G.I."/>
            <person name="Lane C.E."/>
            <person name="Keeling P.J."/>
            <person name="Gray M.W."/>
            <person name="Grigoriev I.V."/>
            <person name="Archibald J.M."/>
        </authorList>
    </citation>
    <scope>NUCLEOTIDE SEQUENCE</scope>
    <source>
        <strain evidence="5 7">CCMP2712</strain>
    </source>
</reference>
<dbReference type="InterPro" id="IPR017871">
    <property type="entry name" value="ABC_transporter-like_CS"/>
</dbReference>
<dbReference type="FunFam" id="3.40.50.300:FF:000436">
    <property type="entry name" value="ATP binding cassette subfamily A member 9"/>
    <property type="match status" value="1"/>
</dbReference>
<dbReference type="EMBL" id="JH992979">
    <property type="protein sequence ID" value="EKX50275.1"/>
    <property type="molecule type" value="Genomic_DNA"/>
</dbReference>
<reference evidence="6" key="3">
    <citation type="submission" date="2016-03" db="UniProtKB">
        <authorList>
            <consortium name="EnsemblProtists"/>
        </authorList>
    </citation>
    <scope>IDENTIFICATION</scope>
</reference>
<dbReference type="STRING" id="905079.L1JQ34"/>
<dbReference type="RefSeq" id="XP_005837255.1">
    <property type="nucleotide sequence ID" value="XM_005837198.1"/>
</dbReference>
<protein>
    <recommendedName>
        <fullName evidence="4">ABC transporter domain-containing protein</fullName>
    </recommendedName>
</protein>
<evidence type="ECO:0000313" key="5">
    <source>
        <dbReference type="EMBL" id="EKX50275.1"/>
    </source>
</evidence>
<name>L1JQ34_GUITC</name>
<dbReference type="InterPro" id="IPR003593">
    <property type="entry name" value="AAA+_ATPase"/>
</dbReference>
<accession>L1JQ34</accession>
<dbReference type="PROSITE" id="PS00211">
    <property type="entry name" value="ABC_TRANSPORTER_1"/>
    <property type="match status" value="1"/>
</dbReference>
<dbReference type="PaxDb" id="55529-EKX50275"/>
<gene>
    <name evidence="5" type="ORF">GUITHDRAFT_50416</name>
</gene>